<dbReference type="SUPFAM" id="SSF52540">
    <property type="entry name" value="P-loop containing nucleoside triphosphate hydrolases"/>
    <property type="match status" value="1"/>
</dbReference>
<accession>A0A7U2F6E7</accession>
<dbReference type="InterPro" id="IPR027417">
    <property type="entry name" value="P-loop_NTPase"/>
</dbReference>
<evidence type="ECO:0008006" key="8">
    <source>
        <dbReference type="Google" id="ProtNLM"/>
    </source>
</evidence>
<sequence>MAPQSTEGDTLELLQTPEQVALLDAIDELRCQGIEHHGIDLPQLVVCGEQSTGKSSLLEGLTRLRFPMKESLGTTFATEVVLRRANTTKISCSIMPCDKRAPGQQHELSKFEHVFSSREDFSFPSVIEEAKDLMAQGSSVGRNSIFKDVLRVKYSGPDVPSLTIVDLPGMIEEDFNGGGGANKIADLVASYMSKPKSIILAVVMAGNDPENQKPFKYIRKYDPERSRTLGVITKPDKVDQGSESEKDLLRLARNEKCKLTHGWFAVRNRCFNTSDHSDVERDEMEKSFFSSGLWASHPRSHVGIAALRTKLSKMLLEHISMELPSLVTAIQGAIASTQSSLEALGSTRETTREQRIYLTKHAVRFQTLTNDALRGIYSDRFFNVAGPDEQAPTRLRTAIQNLNIAFAQVMYQKGHTWAITADATHNDVPTSFLGESYPSDWQYHDWFEQPKSITRAHFLENHIGVSVRQSRPQGLPSLVNPWVIGQVFREQSQNWSEIAKHHLQQVFKAMKLYVEEAIGSSVDPRTRNLLMLRQVQPELDRRWRTVEAKLEELLVPYTEQEPITYDPGFLGDLEQLRASRYQRKLDSQNKGVPHPFAFGQTSTSHATSTSSQRLLTESLDDFTNSEILDLMQTYYKSAISVFINNTAVLAIENCLIKDLSAIFSPTLTADMDDEQLQAIAAESEDVRCERDTLRKKLEVLQSGKRILYEHIAMRPITRTLAPKQTKETGPHTPVPQVQQEAAGITEEAFQRKMNGSISKLNGLAVTPPPSGPNSRQPSRGRHDSIHGTPAFTGSAKKPSPRRWAPPVPVDLFGPEAQAESDGEL</sequence>
<dbReference type="Proteomes" id="UP000663193">
    <property type="component" value="Chromosome 8"/>
</dbReference>
<dbReference type="GO" id="GO:0005525">
    <property type="term" value="F:GTP binding"/>
    <property type="evidence" value="ECO:0007669"/>
    <property type="project" value="InterPro"/>
</dbReference>
<feature type="compositionally biased region" description="Low complexity" evidence="3">
    <location>
        <begin position="601"/>
        <end position="610"/>
    </location>
</feature>
<gene>
    <name evidence="6" type="ORF">JI435_045450</name>
</gene>
<dbReference type="CDD" id="cd08771">
    <property type="entry name" value="DLP_1"/>
    <property type="match status" value="1"/>
</dbReference>
<keyword evidence="1" id="KW-0547">Nucleotide-binding</keyword>
<dbReference type="InterPro" id="IPR022812">
    <property type="entry name" value="Dynamin"/>
</dbReference>
<dbReference type="Pfam" id="PF00350">
    <property type="entry name" value="Dynamin_N"/>
    <property type="match status" value="1"/>
</dbReference>
<dbReference type="InterPro" id="IPR020850">
    <property type="entry name" value="GED_dom"/>
</dbReference>
<dbReference type="VEuPathDB" id="FungiDB:JI435_045450"/>
<dbReference type="PANTHER" id="PTHR11566:SF21">
    <property type="entry name" value="DYNAMIN RELATED PROTEIN 1, ISOFORM A"/>
    <property type="match status" value="1"/>
</dbReference>
<dbReference type="GO" id="GO:0003924">
    <property type="term" value="F:GTPase activity"/>
    <property type="evidence" value="ECO:0007669"/>
    <property type="project" value="InterPro"/>
</dbReference>
<dbReference type="FunFam" id="3.40.50.300:FF:001425">
    <property type="entry name" value="Dynamin GTPase, putative"/>
    <property type="match status" value="1"/>
</dbReference>
<keyword evidence="7" id="KW-1185">Reference proteome</keyword>
<dbReference type="InterPro" id="IPR001401">
    <property type="entry name" value="Dynamin_GTPase"/>
</dbReference>
<dbReference type="InterPro" id="IPR045063">
    <property type="entry name" value="Dynamin_N"/>
</dbReference>
<dbReference type="PROSITE" id="PS51388">
    <property type="entry name" value="GED"/>
    <property type="match status" value="1"/>
</dbReference>
<keyword evidence="2" id="KW-0342">GTP-binding</keyword>
<name>A0A7U2F6E7_PHANO</name>
<dbReference type="PANTHER" id="PTHR11566">
    <property type="entry name" value="DYNAMIN"/>
    <property type="match status" value="1"/>
</dbReference>
<organism evidence="6 7">
    <name type="scientific">Phaeosphaeria nodorum (strain SN15 / ATCC MYA-4574 / FGSC 10173)</name>
    <name type="common">Glume blotch fungus</name>
    <name type="synonym">Parastagonospora nodorum</name>
    <dbReference type="NCBI Taxonomy" id="321614"/>
    <lineage>
        <taxon>Eukaryota</taxon>
        <taxon>Fungi</taxon>
        <taxon>Dikarya</taxon>
        <taxon>Ascomycota</taxon>
        <taxon>Pezizomycotina</taxon>
        <taxon>Dothideomycetes</taxon>
        <taxon>Pleosporomycetidae</taxon>
        <taxon>Pleosporales</taxon>
        <taxon>Pleosporineae</taxon>
        <taxon>Phaeosphaeriaceae</taxon>
        <taxon>Parastagonospora</taxon>
    </lineage>
</organism>
<feature type="region of interest" description="Disordered" evidence="3">
    <location>
        <begin position="759"/>
        <end position="824"/>
    </location>
</feature>
<evidence type="ECO:0000259" key="5">
    <source>
        <dbReference type="PROSITE" id="PS51718"/>
    </source>
</evidence>
<protein>
    <recommendedName>
        <fullName evidence="8">GED domain-containing protein</fullName>
    </recommendedName>
</protein>
<feature type="domain" description="Dynamin-type G" evidence="5">
    <location>
        <begin position="38"/>
        <end position="324"/>
    </location>
</feature>
<evidence type="ECO:0000259" key="4">
    <source>
        <dbReference type="PROSITE" id="PS51388"/>
    </source>
</evidence>
<dbReference type="PROSITE" id="PS51718">
    <property type="entry name" value="G_DYNAMIN_2"/>
    <property type="match status" value="1"/>
</dbReference>
<dbReference type="Pfam" id="PF01031">
    <property type="entry name" value="Dynamin_M"/>
    <property type="match status" value="1"/>
</dbReference>
<evidence type="ECO:0000256" key="1">
    <source>
        <dbReference type="ARBA" id="ARBA00022741"/>
    </source>
</evidence>
<evidence type="ECO:0000256" key="2">
    <source>
        <dbReference type="ARBA" id="ARBA00023134"/>
    </source>
</evidence>
<dbReference type="InterPro" id="IPR030381">
    <property type="entry name" value="G_DYNAMIN_dom"/>
</dbReference>
<dbReference type="SMART" id="SM00053">
    <property type="entry name" value="DYNc"/>
    <property type="match status" value="1"/>
</dbReference>
<dbReference type="Gene3D" id="3.40.50.300">
    <property type="entry name" value="P-loop containing nucleotide triphosphate hydrolases"/>
    <property type="match status" value="1"/>
</dbReference>
<dbReference type="EMBL" id="CP069030">
    <property type="protein sequence ID" value="QRC98493.1"/>
    <property type="molecule type" value="Genomic_DNA"/>
</dbReference>
<dbReference type="OrthoDB" id="415706at2759"/>
<proteinExistence type="predicted"/>
<evidence type="ECO:0000256" key="3">
    <source>
        <dbReference type="SAM" id="MobiDB-lite"/>
    </source>
</evidence>
<reference evidence="7" key="1">
    <citation type="journal article" date="2021" name="BMC Genomics">
        <title>Chromosome-level genome assembly and manually-curated proteome of model necrotroph Parastagonospora nodorum Sn15 reveals a genome-wide trove of candidate effector homologs, and redundancy of virulence-related functions within an accessory chromosome.</title>
        <authorList>
            <person name="Bertazzoni S."/>
            <person name="Jones D.A.B."/>
            <person name="Phan H.T."/>
            <person name="Tan K.-C."/>
            <person name="Hane J.K."/>
        </authorList>
    </citation>
    <scope>NUCLEOTIDE SEQUENCE [LARGE SCALE GENOMIC DNA]</scope>
    <source>
        <strain evidence="7">SN15 / ATCC MYA-4574 / FGSC 10173)</strain>
    </source>
</reference>
<evidence type="ECO:0000313" key="6">
    <source>
        <dbReference type="EMBL" id="QRC98493.1"/>
    </source>
</evidence>
<evidence type="ECO:0000313" key="7">
    <source>
        <dbReference type="Proteomes" id="UP000663193"/>
    </source>
</evidence>
<feature type="domain" description="GED" evidence="4">
    <location>
        <begin position="624"/>
        <end position="715"/>
    </location>
</feature>
<dbReference type="PRINTS" id="PR00195">
    <property type="entry name" value="DYNAMIN"/>
</dbReference>
<dbReference type="InterPro" id="IPR000375">
    <property type="entry name" value="Dynamin_stalk"/>
</dbReference>
<dbReference type="AlphaFoldDB" id="A0A7U2F6E7"/>
<feature type="region of interest" description="Disordered" evidence="3">
    <location>
        <begin position="587"/>
        <end position="610"/>
    </location>
</feature>